<dbReference type="EMBL" id="CP001778">
    <property type="protein sequence ID" value="ADD45115.1"/>
    <property type="molecule type" value="Genomic_DNA"/>
</dbReference>
<feature type="region of interest" description="Disordered" evidence="1">
    <location>
        <begin position="1"/>
        <end position="22"/>
    </location>
</feature>
<reference evidence="3 4" key="1">
    <citation type="journal article" date="2009" name="Stand. Genomic Sci.">
        <title>Complete genome sequence of Stackebrandtia nassauensis type strain (LLR-40K-21).</title>
        <authorList>
            <person name="Munk C."/>
            <person name="Lapidus A."/>
            <person name="Copeland A."/>
            <person name="Jando M."/>
            <person name="Mayilraj S."/>
            <person name="Glavina Del Rio T."/>
            <person name="Nolan M."/>
            <person name="Chen F."/>
            <person name="Lucas S."/>
            <person name="Tice H."/>
            <person name="Cheng J.F."/>
            <person name="Han C."/>
            <person name="Detter J.C."/>
            <person name="Bruce D."/>
            <person name="Goodwin L."/>
            <person name="Chain P."/>
            <person name="Pitluck S."/>
            <person name="Goker M."/>
            <person name="Ovchinikova G."/>
            <person name="Pati A."/>
            <person name="Ivanova N."/>
            <person name="Mavromatis K."/>
            <person name="Chen A."/>
            <person name="Palaniappan K."/>
            <person name="Land M."/>
            <person name="Hauser L."/>
            <person name="Chang Y.J."/>
            <person name="Jeffries C.D."/>
            <person name="Bristow J."/>
            <person name="Eisen J.A."/>
            <person name="Markowitz V."/>
            <person name="Hugenholtz P."/>
            <person name="Kyrpides N.C."/>
            <person name="Klenk H.P."/>
        </authorList>
    </citation>
    <scope>NUCLEOTIDE SEQUENCE [LARGE SCALE GENOMIC DNA]</scope>
    <source>
        <strain evidence="4">DSM 44728 / CIP 108903 / NRRL B-16338 / NBRC 102104 / LLR-40K-21</strain>
    </source>
</reference>
<evidence type="ECO:0000313" key="4">
    <source>
        <dbReference type="Proteomes" id="UP000000844"/>
    </source>
</evidence>
<accession>D3PVZ4</accession>
<keyword evidence="2" id="KW-1133">Transmembrane helix</keyword>
<dbReference type="HOGENOM" id="CLU_1260816_0_0_11"/>
<dbReference type="KEGG" id="sna:Snas_5484"/>
<feature type="region of interest" description="Disordered" evidence="1">
    <location>
        <begin position="77"/>
        <end position="96"/>
    </location>
</feature>
<evidence type="ECO:0000313" key="3">
    <source>
        <dbReference type="EMBL" id="ADD45115.1"/>
    </source>
</evidence>
<feature type="compositionally biased region" description="Basic residues" evidence="1">
    <location>
        <begin position="9"/>
        <end position="19"/>
    </location>
</feature>
<proteinExistence type="predicted"/>
<dbReference type="Proteomes" id="UP000000844">
    <property type="component" value="Chromosome"/>
</dbReference>
<dbReference type="AlphaFoldDB" id="D3PVZ4"/>
<dbReference type="STRING" id="446470.Snas_5484"/>
<name>D3PVZ4_STANL</name>
<organism evidence="3 4">
    <name type="scientific">Stackebrandtia nassauensis (strain DSM 44728 / CIP 108903 / NRRL B-16338 / NBRC 102104 / LLR-40K-21)</name>
    <dbReference type="NCBI Taxonomy" id="446470"/>
    <lineage>
        <taxon>Bacteria</taxon>
        <taxon>Bacillati</taxon>
        <taxon>Actinomycetota</taxon>
        <taxon>Actinomycetes</taxon>
        <taxon>Glycomycetales</taxon>
        <taxon>Glycomycetaceae</taxon>
        <taxon>Stackebrandtia</taxon>
    </lineage>
</organism>
<protein>
    <submittedName>
        <fullName evidence="3">Uncharacterized protein</fullName>
    </submittedName>
</protein>
<keyword evidence="4" id="KW-1185">Reference proteome</keyword>
<dbReference type="RefSeq" id="WP_013020686.1">
    <property type="nucleotide sequence ID" value="NC_013947.1"/>
</dbReference>
<sequence length="219" mass="23081">MPSSPGKGGGHHRGSHRGPARGPQLLKAGGLLLAVALLLAAVGFGIVWTTDSQTSEPGKFKADRVKDLCDAVNAEGIQKFAPKEDDRQSDSDKKQNPAKFTCELRFTSGEESTSYQAITLSVDARVAATVGDAEKAFEGVVDYEKSRGFAVDKSSEGDQAAVVPKANTDPQECRAHIRSSNAVLSAELTVSGSQLSCAKEGVELLLETGTSTLDVMRSE</sequence>
<keyword evidence="2" id="KW-0472">Membrane</keyword>
<dbReference type="eggNOG" id="ENOG5031XS9">
    <property type="taxonomic scope" value="Bacteria"/>
</dbReference>
<gene>
    <name evidence="3" type="ordered locus">Snas_5484</name>
</gene>
<dbReference type="OrthoDB" id="9837986at2"/>
<feature type="transmembrane region" description="Helical" evidence="2">
    <location>
        <begin position="25"/>
        <end position="48"/>
    </location>
</feature>
<evidence type="ECO:0000256" key="2">
    <source>
        <dbReference type="SAM" id="Phobius"/>
    </source>
</evidence>
<feature type="compositionally biased region" description="Basic and acidic residues" evidence="1">
    <location>
        <begin position="81"/>
        <end position="95"/>
    </location>
</feature>
<keyword evidence="2" id="KW-0812">Transmembrane</keyword>
<evidence type="ECO:0000256" key="1">
    <source>
        <dbReference type="SAM" id="MobiDB-lite"/>
    </source>
</evidence>